<protein>
    <recommendedName>
        <fullName evidence="2">DUF4230 domain-containing protein</fullName>
    </recommendedName>
</protein>
<organism evidence="1">
    <name type="scientific">Prevotella sp. GTC17253</name>
    <dbReference type="NCBI Taxonomy" id="3236793"/>
    <lineage>
        <taxon>Bacteria</taxon>
        <taxon>Pseudomonadati</taxon>
        <taxon>Bacteroidota</taxon>
        <taxon>Bacteroidia</taxon>
        <taxon>Bacteroidales</taxon>
        <taxon>Prevotellaceae</taxon>
        <taxon>Prevotella</taxon>
    </lineage>
</organism>
<dbReference type="EMBL" id="AP035785">
    <property type="protein sequence ID" value="BFO70919.1"/>
    <property type="molecule type" value="Genomic_DNA"/>
</dbReference>
<accession>A0AB33IPF3</accession>
<evidence type="ECO:0000313" key="1">
    <source>
        <dbReference type="EMBL" id="BFO70919.1"/>
    </source>
</evidence>
<gene>
    <name evidence="1" type="ORF">GTC17253_08850</name>
</gene>
<name>A0AB33IPF3_9BACT</name>
<dbReference type="AlphaFoldDB" id="A0AB33IPF3"/>
<dbReference type="Pfam" id="PF14014">
    <property type="entry name" value="DUF4230"/>
    <property type="match status" value="1"/>
</dbReference>
<proteinExistence type="predicted"/>
<reference evidence="1" key="1">
    <citation type="submission" date="2024-07" db="EMBL/GenBank/DDBJ databases">
        <title>Complete genome sequence of Prevotella sp. YM-2024 GTC17253.</title>
        <authorList>
            <person name="Hayashi M."/>
            <person name="Muto Y."/>
            <person name="Tanaka K."/>
            <person name="Niwa H."/>
        </authorList>
    </citation>
    <scope>NUCLEOTIDE SEQUENCE</scope>
    <source>
        <strain evidence="1">GTC17253</strain>
    </source>
</reference>
<evidence type="ECO:0008006" key="2">
    <source>
        <dbReference type="Google" id="ProtNLM"/>
    </source>
</evidence>
<dbReference type="InterPro" id="IPR025324">
    <property type="entry name" value="DUF4230"/>
</dbReference>
<sequence>MQIQRTSRLYTTECKVHKIITHNDQKKLSGSFMNKDFSIDLPLGNRKVAIPIDATIKAYIDFDSFSKANVHKNGDKINIILPDPKLVLTSSKINHQEVRQYVALTRSDFSDAELASYEKQGRQAIINDIPRLGILHQAQESAARTLIPIIRQMGYAEENITITFRKKFTLSDLPTLLDNSTVEKRN</sequence>